<reference evidence="8 9" key="1">
    <citation type="submission" date="2015-09" db="EMBL/GenBank/DDBJ databases">
        <title>Draft genome sequence of Kouleothrix aurantiaca JCM 19913.</title>
        <authorList>
            <person name="Hemp J."/>
        </authorList>
    </citation>
    <scope>NUCLEOTIDE SEQUENCE [LARGE SCALE GENOMIC DNA]</scope>
    <source>
        <strain evidence="8 9">COM-B</strain>
    </source>
</reference>
<evidence type="ECO:0000256" key="3">
    <source>
        <dbReference type="ARBA" id="ARBA00022475"/>
    </source>
</evidence>
<gene>
    <name evidence="8" type="ORF">SE17_06650</name>
</gene>
<evidence type="ECO:0000256" key="4">
    <source>
        <dbReference type="ARBA" id="ARBA00022692"/>
    </source>
</evidence>
<keyword evidence="5 7" id="KW-1133">Transmembrane helix</keyword>
<dbReference type="PANTHER" id="PTHR43663:SF1">
    <property type="entry name" value="CHROMATE TRANSPORTER"/>
    <property type="match status" value="1"/>
</dbReference>
<evidence type="ECO:0000256" key="5">
    <source>
        <dbReference type="ARBA" id="ARBA00022989"/>
    </source>
</evidence>
<feature type="transmembrane region" description="Helical" evidence="7">
    <location>
        <begin position="73"/>
        <end position="94"/>
    </location>
</feature>
<accession>A0A0N8PSX6</accession>
<keyword evidence="9" id="KW-1185">Reference proteome</keyword>
<dbReference type="InterPro" id="IPR052518">
    <property type="entry name" value="CHR_Transporter"/>
</dbReference>
<comment type="caution">
    <text evidence="8">The sequence shown here is derived from an EMBL/GenBank/DDBJ whole genome shotgun (WGS) entry which is preliminary data.</text>
</comment>
<dbReference type="PANTHER" id="PTHR43663">
    <property type="entry name" value="CHROMATE TRANSPORT PROTEIN-RELATED"/>
    <property type="match status" value="1"/>
</dbReference>
<keyword evidence="6 7" id="KW-0472">Membrane</keyword>
<feature type="non-terminal residue" evidence="8">
    <location>
        <position position="111"/>
    </location>
</feature>
<evidence type="ECO:0000256" key="7">
    <source>
        <dbReference type="SAM" id="Phobius"/>
    </source>
</evidence>
<dbReference type="GO" id="GO:0015109">
    <property type="term" value="F:chromate transmembrane transporter activity"/>
    <property type="evidence" value="ECO:0007669"/>
    <property type="project" value="InterPro"/>
</dbReference>
<evidence type="ECO:0000313" key="9">
    <source>
        <dbReference type="Proteomes" id="UP000050509"/>
    </source>
</evidence>
<dbReference type="AlphaFoldDB" id="A0A0N8PSX6"/>
<evidence type="ECO:0000256" key="1">
    <source>
        <dbReference type="ARBA" id="ARBA00004651"/>
    </source>
</evidence>
<proteinExistence type="inferred from homology"/>
<protein>
    <recommendedName>
        <fullName evidence="10">Chromate transporter</fullName>
    </recommendedName>
</protein>
<comment type="subcellular location">
    <subcellularLocation>
        <location evidence="1">Cell membrane</location>
        <topology evidence="1">Multi-pass membrane protein</topology>
    </subcellularLocation>
</comment>
<dbReference type="Pfam" id="PF02417">
    <property type="entry name" value="Chromate_transp"/>
    <property type="match status" value="1"/>
</dbReference>
<dbReference type="GO" id="GO:0005886">
    <property type="term" value="C:plasma membrane"/>
    <property type="evidence" value="ECO:0007669"/>
    <property type="project" value="UniProtKB-SubCell"/>
</dbReference>
<evidence type="ECO:0008006" key="10">
    <source>
        <dbReference type="Google" id="ProtNLM"/>
    </source>
</evidence>
<comment type="similarity">
    <text evidence="2">Belongs to the chromate ion transporter (CHR) (TC 2.A.51) family.</text>
</comment>
<organism evidence="8 9">
    <name type="scientific">Kouleothrix aurantiaca</name>
    <dbReference type="NCBI Taxonomy" id="186479"/>
    <lineage>
        <taxon>Bacteria</taxon>
        <taxon>Bacillati</taxon>
        <taxon>Chloroflexota</taxon>
        <taxon>Chloroflexia</taxon>
        <taxon>Chloroflexales</taxon>
        <taxon>Roseiflexineae</taxon>
        <taxon>Roseiflexaceae</taxon>
        <taxon>Kouleothrix</taxon>
    </lineage>
</organism>
<evidence type="ECO:0000256" key="6">
    <source>
        <dbReference type="ARBA" id="ARBA00023136"/>
    </source>
</evidence>
<dbReference type="InterPro" id="IPR003370">
    <property type="entry name" value="Chromate_transpt"/>
</dbReference>
<dbReference type="Proteomes" id="UP000050509">
    <property type="component" value="Unassembled WGS sequence"/>
</dbReference>
<dbReference type="EMBL" id="LJCR01000144">
    <property type="protein sequence ID" value="KPV53949.1"/>
    <property type="molecule type" value="Genomic_DNA"/>
</dbReference>
<evidence type="ECO:0000256" key="2">
    <source>
        <dbReference type="ARBA" id="ARBA00005262"/>
    </source>
</evidence>
<sequence length="111" mass="11767">MSVLVFFWLLLKASLFSTTGSGNLPILHQDLLARGWATDHQFAEALAIGQVSPGPTGLWVISLGYLIDGLRGAVLALIAVVVPPLVVLAIAGFYQRAGDHPAMRGFVRGLS</sequence>
<evidence type="ECO:0000313" key="8">
    <source>
        <dbReference type="EMBL" id="KPV53949.1"/>
    </source>
</evidence>
<keyword evidence="3" id="KW-1003">Cell membrane</keyword>
<name>A0A0N8PSX6_9CHLR</name>
<keyword evidence="4 7" id="KW-0812">Transmembrane</keyword>